<name>A0ABS9UKE5_9BACT</name>
<gene>
    <name evidence="2" type="ORF">MM236_02500</name>
</gene>
<proteinExistence type="predicted"/>
<dbReference type="Pfam" id="PF18942">
    <property type="entry name" value="DUF5689"/>
    <property type="match status" value="1"/>
</dbReference>
<dbReference type="RefSeq" id="WP_241273355.1">
    <property type="nucleotide sequence ID" value="NZ_JAKZGS010000002.1"/>
</dbReference>
<keyword evidence="3" id="KW-1185">Reference proteome</keyword>
<organism evidence="2 3">
    <name type="scientific">Belliella calami</name>
    <dbReference type="NCBI Taxonomy" id="2923436"/>
    <lineage>
        <taxon>Bacteria</taxon>
        <taxon>Pseudomonadati</taxon>
        <taxon>Bacteroidota</taxon>
        <taxon>Cytophagia</taxon>
        <taxon>Cytophagales</taxon>
        <taxon>Cyclobacteriaceae</taxon>
        <taxon>Belliella</taxon>
    </lineage>
</organism>
<evidence type="ECO:0000259" key="1">
    <source>
        <dbReference type="Pfam" id="PF18942"/>
    </source>
</evidence>
<reference evidence="2" key="1">
    <citation type="submission" date="2022-03" db="EMBL/GenBank/DDBJ databases">
        <title>De novo assembled genomes of Belliella spp. (Cyclobacteriaceae) strains.</title>
        <authorList>
            <person name="Szabo A."/>
            <person name="Korponai K."/>
            <person name="Felfoldi T."/>
        </authorList>
    </citation>
    <scope>NUCLEOTIDE SEQUENCE</scope>
    <source>
        <strain evidence="2">DSM 107340</strain>
    </source>
</reference>
<dbReference type="PROSITE" id="PS51257">
    <property type="entry name" value="PROKAR_LIPOPROTEIN"/>
    <property type="match status" value="1"/>
</dbReference>
<evidence type="ECO:0000313" key="3">
    <source>
        <dbReference type="Proteomes" id="UP001165488"/>
    </source>
</evidence>
<dbReference type="Proteomes" id="UP001165488">
    <property type="component" value="Unassembled WGS sequence"/>
</dbReference>
<comment type="caution">
    <text evidence="2">The sequence shown here is derived from an EMBL/GenBank/DDBJ whole genome shotgun (WGS) entry which is preliminary data.</text>
</comment>
<evidence type="ECO:0000313" key="2">
    <source>
        <dbReference type="EMBL" id="MCH7396834.1"/>
    </source>
</evidence>
<sequence length="423" mass="46688">MKTRIVIPFLILIFGFTSSCMKEDINPAEGIPNPIAALPVVHQVFKGDPMPLNAEVLSGARFTQGYVISDQESGNIPSNQIVVEFNWRGLNRGLVLFLDDDLASSYTTGDFLQLDLTNTVIERVNGSLGITGLSQDKIQKLEDSNNLEAASVDIARLKANFQSFENTLVMVTADLLDFPAGGLTLSGRNYIIDGSGDSIAIYTDPNADFGNVRLAPSAGFRGIAYQTEDGIEIRMRNANDLIDPSGPIYANYPEDFEFPEASVKPSYNMVATNNLVDLKTGEWRLFYSILGDIANRDRYVSGSQAVRMQQNLNFPIFLEMNYDLPNGASKVTFWYGSYFNDQSCTFQLEFSTDQGETWEIIGEPISDAHTFASSPIAKQASFLVDIQEPVRFRINKLGLGPSNGSTVRNGRLGIDDFAVYQSY</sequence>
<protein>
    <submittedName>
        <fullName evidence="2">DUF5689 domain-containing protein</fullName>
    </submittedName>
</protein>
<accession>A0ABS9UKE5</accession>
<dbReference type="EMBL" id="JAKZGS010000002">
    <property type="protein sequence ID" value="MCH7396834.1"/>
    <property type="molecule type" value="Genomic_DNA"/>
</dbReference>
<dbReference type="InterPro" id="IPR043744">
    <property type="entry name" value="DUF5689"/>
</dbReference>
<feature type="domain" description="DUF5689" evidence="1">
    <location>
        <begin position="63"/>
        <end position="240"/>
    </location>
</feature>